<dbReference type="InterPro" id="IPR007822">
    <property type="entry name" value="LANC-like"/>
</dbReference>
<dbReference type="RefSeq" id="WP_309939168.1">
    <property type="nucleotide sequence ID" value="NZ_AP025305.1"/>
</dbReference>
<dbReference type="AlphaFoldDB" id="A0AAE4BS85"/>
<feature type="binding site" evidence="1">
    <location>
        <position position="314"/>
    </location>
    <ligand>
        <name>Zn(2+)</name>
        <dbReference type="ChEBI" id="CHEBI:29105"/>
    </ligand>
</feature>
<sequence length="401" mass="45732">MEMKNDSKRSVEEALNILLFKVKNKQIKDNDSIGLYGGNSGAGLLMALAYSAFGDESYLEKATEIFNNIITQLGETEYLNPYFSTGVSGWAHVLNYLSKKNILDVDADDYLEDIDPYLYKNMLYLIEQNDDDLLNGALGIGVYFLNRNLKEYIDPLISYLDKTKVNTVSGLMWEYSKPDDMDNKVINFGLSHGIAGKIFFLAKCYSIGINKEKCFALIDGAVNFLMNNQQKQESVESCFPNTILSSDFFSNKHTPQNSRLAWCYGDLGIWYTLYFTAKVLNDESLKASATKGLLKTGQRRSLKKNKVVDAGFCHGSSGIFYIFYKMWYETNNKEFLDISNYWLNETMNFGSKQFKFLVGDFEERGFKECDSLLEGDIGVAMVYLTFLNPKHMDWESCMMLS</sequence>
<dbReference type="EMBL" id="JAVDQD010000002">
    <property type="protein sequence ID" value="MDR6239501.1"/>
    <property type="molecule type" value="Genomic_DNA"/>
</dbReference>
<organism evidence="3 4">
    <name type="scientific">Aureibacter tunicatorum</name>
    <dbReference type="NCBI Taxonomy" id="866807"/>
    <lineage>
        <taxon>Bacteria</taxon>
        <taxon>Pseudomonadati</taxon>
        <taxon>Bacteroidota</taxon>
        <taxon>Cytophagia</taxon>
        <taxon>Cytophagales</taxon>
        <taxon>Persicobacteraceae</taxon>
        <taxon>Aureibacter</taxon>
    </lineage>
</organism>
<keyword evidence="2" id="KW-0472">Membrane</keyword>
<gene>
    <name evidence="3" type="ORF">HNQ88_002538</name>
</gene>
<dbReference type="SMART" id="SM01260">
    <property type="entry name" value="LANC_like"/>
    <property type="match status" value="1"/>
</dbReference>
<dbReference type="Pfam" id="PF05147">
    <property type="entry name" value="LANC_like"/>
    <property type="match status" value="1"/>
</dbReference>
<evidence type="ECO:0000256" key="2">
    <source>
        <dbReference type="SAM" id="Phobius"/>
    </source>
</evidence>
<dbReference type="InterPro" id="IPR033889">
    <property type="entry name" value="LanC"/>
</dbReference>
<name>A0AAE4BS85_9BACT</name>
<evidence type="ECO:0000313" key="4">
    <source>
        <dbReference type="Proteomes" id="UP001185092"/>
    </source>
</evidence>
<proteinExistence type="predicted"/>
<dbReference type="GO" id="GO:0005886">
    <property type="term" value="C:plasma membrane"/>
    <property type="evidence" value="ECO:0007669"/>
    <property type="project" value="TreeGrafter"/>
</dbReference>
<keyword evidence="2" id="KW-0812">Transmembrane</keyword>
<evidence type="ECO:0000313" key="3">
    <source>
        <dbReference type="EMBL" id="MDR6239501.1"/>
    </source>
</evidence>
<dbReference type="PANTHER" id="PTHR12736">
    <property type="entry name" value="LANC-LIKE PROTEIN"/>
    <property type="match status" value="1"/>
</dbReference>
<dbReference type="PANTHER" id="PTHR12736:SF7">
    <property type="entry name" value="LANC-LIKE PROTEIN 3"/>
    <property type="match status" value="1"/>
</dbReference>
<reference evidence="3" key="1">
    <citation type="submission" date="2023-07" db="EMBL/GenBank/DDBJ databases">
        <title>Genomic Encyclopedia of Type Strains, Phase IV (KMG-IV): sequencing the most valuable type-strain genomes for metagenomic binning, comparative biology and taxonomic classification.</title>
        <authorList>
            <person name="Goeker M."/>
        </authorList>
    </citation>
    <scope>NUCLEOTIDE SEQUENCE</scope>
    <source>
        <strain evidence="3">DSM 26174</strain>
    </source>
</reference>
<dbReference type="SUPFAM" id="SSF158745">
    <property type="entry name" value="LanC-like"/>
    <property type="match status" value="1"/>
</dbReference>
<feature type="transmembrane region" description="Helical" evidence="2">
    <location>
        <begin position="33"/>
        <end position="53"/>
    </location>
</feature>
<keyword evidence="2" id="KW-1133">Transmembrane helix</keyword>
<comment type="caution">
    <text evidence="3">The sequence shown here is derived from an EMBL/GenBank/DDBJ whole genome shotgun (WGS) entry which is preliminary data.</text>
</comment>
<dbReference type="GO" id="GO:0046872">
    <property type="term" value="F:metal ion binding"/>
    <property type="evidence" value="ECO:0007669"/>
    <property type="project" value="UniProtKB-KW"/>
</dbReference>
<keyword evidence="4" id="KW-1185">Reference proteome</keyword>
<dbReference type="GO" id="GO:0031179">
    <property type="term" value="P:peptide modification"/>
    <property type="evidence" value="ECO:0007669"/>
    <property type="project" value="InterPro"/>
</dbReference>
<keyword evidence="1" id="KW-0862">Zinc</keyword>
<dbReference type="Proteomes" id="UP001185092">
    <property type="component" value="Unassembled WGS sequence"/>
</dbReference>
<dbReference type="PRINTS" id="PR01950">
    <property type="entry name" value="LANCSUPER"/>
</dbReference>
<evidence type="ECO:0000256" key="1">
    <source>
        <dbReference type="PIRSR" id="PIRSR607822-1"/>
    </source>
</evidence>
<accession>A0AAE4BS85</accession>
<dbReference type="CDD" id="cd04793">
    <property type="entry name" value="LanC"/>
    <property type="match status" value="1"/>
</dbReference>
<protein>
    <submittedName>
        <fullName evidence="3">Lantibiotic modifying enzyme</fullName>
    </submittedName>
</protein>
<feature type="binding site" evidence="1">
    <location>
        <position position="263"/>
    </location>
    <ligand>
        <name>Zn(2+)</name>
        <dbReference type="ChEBI" id="CHEBI:29105"/>
    </ligand>
</feature>
<dbReference type="Gene3D" id="1.50.10.20">
    <property type="match status" value="1"/>
</dbReference>
<keyword evidence="1" id="KW-0479">Metal-binding</keyword>
<feature type="binding site" evidence="1">
    <location>
        <position position="313"/>
    </location>
    <ligand>
        <name>Zn(2+)</name>
        <dbReference type="ChEBI" id="CHEBI:29105"/>
    </ligand>
</feature>